<feature type="binding site" evidence="7">
    <location>
        <position position="29"/>
    </location>
    <ligand>
        <name>substrate</name>
    </ligand>
</feature>
<keyword evidence="4" id="KW-0378">Hydrolase</keyword>
<dbReference type="GO" id="GO:0046872">
    <property type="term" value="F:metal ion binding"/>
    <property type="evidence" value="ECO:0007669"/>
    <property type="project" value="UniProtKB-KW"/>
</dbReference>
<feature type="compositionally biased region" description="Basic and acidic residues" evidence="9">
    <location>
        <begin position="255"/>
        <end position="265"/>
    </location>
</feature>
<dbReference type="PANTHER" id="PTHR20889">
    <property type="entry name" value="PHOSPHATASE, ORPHAN 1, 2"/>
    <property type="match status" value="1"/>
</dbReference>
<feature type="active site" description="Proton donor" evidence="6">
    <location>
        <position position="20"/>
    </location>
</feature>
<dbReference type="Pfam" id="PF06888">
    <property type="entry name" value="Put_Phosphatase"/>
    <property type="match status" value="1"/>
</dbReference>
<organism evidence="10 11">
    <name type="scientific">Anguilla anguilla</name>
    <name type="common">European freshwater eel</name>
    <name type="synonym">Muraena anguilla</name>
    <dbReference type="NCBI Taxonomy" id="7936"/>
    <lineage>
        <taxon>Eukaryota</taxon>
        <taxon>Metazoa</taxon>
        <taxon>Chordata</taxon>
        <taxon>Craniata</taxon>
        <taxon>Vertebrata</taxon>
        <taxon>Euteleostomi</taxon>
        <taxon>Actinopterygii</taxon>
        <taxon>Neopterygii</taxon>
        <taxon>Teleostei</taxon>
        <taxon>Anguilliformes</taxon>
        <taxon>Anguillidae</taxon>
        <taxon>Anguilla</taxon>
    </lineage>
</organism>
<keyword evidence="5 8" id="KW-0460">Magnesium</keyword>
<feature type="binding site" evidence="8">
    <location>
        <position position="190"/>
    </location>
    <ligand>
        <name>Mg(2+)</name>
        <dbReference type="ChEBI" id="CHEBI:18420"/>
    </ligand>
</feature>
<dbReference type="NCBIfam" id="TIGR01488">
    <property type="entry name" value="HAD-SF-IB"/>
    <property type="match status" value="1"/>
</dbReference>
<dbReference type="PIRSF" id="PIRSF031051">
    <property type="entry name" value="PyrdxlP_Pase_PHOSPHO2"/>
    <property type="match status" value="1"/>
</dbReference>
<dbReference type="InterPro" id="IPR016965">
    <property type="entry name" value="Pase_PHOSPHO-typ"/>
</dbReference>
<evidence type="ECO:0000256" key="7">
    <source>
        <dbReference type="PIRSR" id="PIRSR031051-2"/>
    </source>
</evidence>
<feature type="binding site" evidence="8">
    <location>
        <position position="18"/>
    </location>
    <ligand>
        <name>Mg(2+)</name>
        <dbReference type="ChEBI" id="CHEBI:18420"/>
    </ligand>
</feature>
<reference evidence="10" key="1">
    <citation type="submission" date="2021-01" db="EMBL/GenBank/DDBJ databases">
        <title>A chromosome-scale assembly of European eel, Anguilla anguilla.</title>
        <authorList>
            <person name="Henkel C."/>
            <person name="Jong-Raadsen S.A."/>
            <person name="Dufour S."/>
            <person name="Weltzien F.-A."/>
            <person name="Palstra A.P."/>
            <person name="Pelster B."/>
            <person name="Spaink H.P."/>
            <person name="Van Den Thillart G.E."/>
            <person name="Jansen H."/>
            <person name="Zahm M."/>
            <person name="Klopp C."/>
            <person name="Cedric C."/>
            <person name="Louis A."/>
            <person name="Berthelot C."/>
            <person name="Parey E."/>
            <person name="Roest Crollius H."/>
            <person name="Montfort J."/>
            <person name="Robinson-Rechavi M."/>
            <person name="Bucao C."/>
            <person name="Bouchez O."/>
            <person name="Gislard M."/>
            <person name="Lluch J."/>
            <person name="Milhes M."/>
            <person name="Lampietro C."/>
            <person name="Lopez Roques C."/>
            <person name="Donnadieu C."/>
            <person name="Braasch I."/>
            <person name="Desvignes T."/>
            <person name="Postlethwait J."/>
            <person name="Bobe J."/>
            <person name="Guiguen Y."/>
            <person name="Dirks R."/>
        </authorList>
    </citation>
    <scope>NUCLEOTIDE SEQUENCE</scope>
    <source>
        <strain evidence="10">Tag_6206</strain>
        <tissue evidence="10">Liver</tissue>
    </source>
</reference>
<comment type="cofactor">
    <cofactor evidence="1 8">
        <name>Mg(2+)</name>
        <dbReference type="ChEBI" id="CHEBI:18420"/>
    </cofactor>
</comment>
<evidence type="ECO:0000313" key="10">
    <source>
        <dbReference type="EMBL" id="KAG5854855.1"/>
    </source>
</evidence>
<evidence type="ECO:0000256" key="8">
    <source>
        <dbReference type="PIRSR" id="PIRSR031051-3"/>
    </source>
</evidence>
<feature type="binding site" evidence="8">
    <location>
        <position position="20"/>
    </location>
    <ligand>
        <name>Mg(2+)</name>
        <dbReference type="ChEBI" id="CHEBI:18420"/>
    </ligand>
</feature>
<feature type="active site" description="Nucleophile" evidence="6">
    <location>
        <position position="18"/>
    </location>
</feature>
<evidence type="ECO:0000313" key="11">
    <source>
        <dbReference type="Proteomes" id="UP001044222"/>
    </source>
</evidence>
<keyword evidence="11" id="KW-1185">Reference proteome</keyword>
<dbReference type="EMBL" id="JAFIRN010000002">
    <property type="protein sequence ID" value="KAG5854855.1"/>
    <property type="molecule type" value="Genomic_DNA"/>
</dbReference>
<dbReference type="GO" id="GO:0016791">
    <property type="term" value="F:phosphatase activity"/>
    <property type="evidence" value="ECO:0007669"/>
    <property type="project" value="InterPro"/>
</dbReference>
<dbReference type="InterPro" id="IPR023214">
    <property type="entry name" value="HAD_sf"/>
</dbReference>
<dbReference type="InterPro" id="IPR036412">
    <property type="entry name" value="HAD-like_sf"/>
</dbReference>
<evidence type="ECO:0000256" key="9">
    <source>
        <dbReference type="SAM" id="MobiDB-lite"/>
    </source>
</evidence>
<comment type="similarity">
    <text evidence="2">Belongs to the HAD-like hydrolase superfamily. PHOSPHO family.</text>
</comment>
<evidence type="ECO:0000256" key="1">
    <source>
        <dbReference type="ARBA" id="ARBA00001946"/>
    </source>
</evidence>
<evidence type="ECO:0000256" key="5">
    <source>
        <dbReference type="ARBA" id="ARBA00022842"/>
    </source>
</evidence>
<evidence type="ECO:0000256" key="4">
    <source>
        <dbReference type="ARBA" id="ARBA00022801"/>
    </source>
</evidence>
<comment type="caution">
    <text evidence="10">The sequence shown here is derived from an EMBL/GenBank/DDBJ whole genome shotgun (WGS) entry which is preliminary data.</text>
</comment>
<proteinExistence type="inferred from homology"/>
<dbReference type="InterPro" id="IPR006384">
    <property type="entry name" value="HAD_hydro_PyrdxlP_Pase-like"/>
</dbReference>
<accession>A0A9D3MU98</accession>
<name>A0A9D3MU98_ANGAN</name>
<evidence type="ECO:0000256" key="6">
    <source>
        <dbReference type="PIRSR" id="PIRSR031051-1"/>
    </source>
</evidence>
<sequence>MAGPAASHGNKRFLIFFDFDETIVDENSDDAVVQAAPGRKLPGWLKDSYRPGHYNEHMQRVLAYMAEQGVPEDTIRSAIEKIPASPGILALFQYMRAHPKDFEAVLVSDANTYFIEAWLRRAGARQLFHKIFTNPASFDGGGRLVLRPHHSHGCARCPENLCKQEVLRDYLAQRAQERGCPFQRVFYVGDGANDFCPLLALGPMDTAFPRRNYPVHKLIVEAQEARPSVFKPAVVPWSSGEDVVNHVKRLLEERPKFSPPTEKRQAFSKIYPSPTPAALGWNARD</sequence>
<evidence type="ECO:0000256" key="2">
    <source>
        <dbReference type="ARBA" id="ARBA00008541"/>
    </source>
</evidence>
<dbReference type="SUPFAM" id="SSF56784">
    <property type="entry name" value="HAD-like"/>
    <property type="match status" value="1"/>
</dbReference>
<dbReference type="NCBIfam" id="TIGR01489">
    <property type="entry name" value="DKMTPPase-SF"/>
    <property type="match status" value="1"/>
</dbReference>
<keyword evidence="3 8" id="KW-0479">Metal-binding</keyword>
<evidence type="ECO:0000256" key="3">
    <source>
        <dbReference type="ARBA" id="ARBA00022723"/>
    </source>
</evidence>
<gene>
    <name evidence="10" type="ORF">ANANG_G00042240</name>
</gene>
<dbReference type="AlphaFoldDB" id="A0A9D3MU98"/>
<dbReference type="Gene3D" id="3.40.50.1000">
    <property type="entry name" value="HAD superfamily/HAD-like"/>
    <property type="match status" value="1"/>
</dbReference>
<evidence type="ECO:0008006" key="12">
    <source>
        <dbReference type="Google" id="ProtNLM"/>
    </source>
</evidence>
<feature type="binding site" evidence="7">
    <location>
        <position position="109"/>
    </location>
    <ligand>
        <name>substrate</name>
    </ligand>
</feature>
<dbReference type="Proteomes" id="UP001044222">
    <property type="component" value="Unassembled WGS sequence"/>
</dbReference>
<feature type="region of interest" description="Disordered" evidence="9">
    <location>
        <begin position="255"/>
        <end position="285"/>
    </location>
</feature>
<protein>
    <recommendedName>
        <fullName evidence="12">Phosphatase phospho1</fullName>
    </recommendedName>
</protein>
<dbReference type="PANTHER" id="PTHR20889:SF2">
    <property type="entry name" value="PHOSPHOETHANOLAMINE_PHOSPHOCHOLINE PHOSPHATASE"/>
    <property type="match status" value="1"/>
</dbReference>